<keyword evidence="4" id="KW-0812">Transmembrane</keyword>
<evidence type="ECO:0000259" key="9">
    <source>
        <dbReference type="Pfam" id="PF25183"/>
    </source>
</evidence>
<keyword evidence="7" id="KW-0732">Signal</keyword>
<evidence type="ECO:0008006" key="12">
    <source>
        <dbReference type="Google" id="ProtNLM"/>
    </source>
</evidence>
<gene>
    <name evidence="10" type="ORF">AMJ44_03040</name>
</gene>
<dbReference type="PANTHER" id="PTHR30069">
    <property type="entry name" value="TONB-DEPENDENT OUTER MEMBRANE RECEPTOR"/>
    <property type="match status" value="1"/>
</dbReference>
<dbReference type="GO" id="GO:0044718">
    <property type="term" value="P:siderophore transmembrane transport"/>
    <property type="evidence" value="ECO:0007669"/>
    <property type="project" value="TreeGrafter"/>
</dbReference>
<keyword evidence="6" id="KW-0998">Cell outer membrane</keyword>
<dbReference type="InterPro" id="IPR036942">
    <property type="entry name" value="Beta-barrel_TonB_sf"/>
</dbReference>
<dbReference type="InterPro" id="IPR008969">
    <property type="entry name" value="CarboxyPept-like_regulatory"/>
</dbReference>
<comment type="caution">
    <text evidence="10">The sequence shown here is derived from an EMBL/GenBank/DDBJ whole genome shotgun (WGS) entry which is preliminary data.</text>
</comment>
<evidence type="ECO:0000313" key="10">
    <source>
        <dbReference type="EMBL" id="KPJ69645.1"/>
    </source>
</evidence>
<organism evidence="10 11">
    <name type="scientific">candidate division WOR-1 bacterium DG_54_3</name>
    <dbReference type="NCBI Taxonomy" id="1703775"/>
    <lineage>
        <taxon>Bacteria</taxon>
        <taxon>Bacillati</taxon>
        <taxon>Saganbacteria</taxon>
    </lineage>
</organism>
<dbReference type="Pfam" id="PF13620">
    <property type="entry name" value="CarboxypepD_reg"/>
    <property type="match status" value="1"/>
</dbReference>
<keyword evidence="2" id="KW-0813">Transport</keyword>
<evidence type="ECO:0000313" key="11">
    <source>
        <dbReference type="Proteomes" id="UP000051861"/>
    </source>
</evidence>
<dbReference type="InterPro" id="IPR039426">
    <property type="entry name" value="TonB-dep_rcpt-like"/>
</dbReference>
<dbReference type="SUPFAM" id="SSF56935">
    <property type="entry name" value="Porins"/>
    <property type="match status" value="1"/>
</dbReference>
<dbReference type="Gene3D" id="2.40.170.20">
    <property type="entry name" value="TonB-dependent receptor, beta-barrel domain"/>
    <property type="match status" value="1"/>
</dbReference>
<dbReference type="AlphaFoldDB" id="A0A0S7Y4F5"/>
<evidence type="ECO:0000259" key="8">
    <source>
        <dbReference type="Pfam" id="PF07715"/>
    </source>
</evidence>
<evidence type="ECO:0000256" key="4">
    <source>
        <dbReference type="ARBA" id="ARBA00022692"/>
    </source>
</evidence>
<feature type="signal peptide" evidence="7">
    <location>
        <begin position="1"/>
        <end position="22"/>
    </location>
</feature>
<dbReference type="InterPro" id="IPR037066">
    <property type="entry name" value="Plug_dom_sf"/>
</dbReference>
<protein>
    <recommendedName>
        <fullName evidence="12">TonB-dependent receptor</fullName>
    </recommendedName>
</protein>
<dbReference type="Proteomes" id="UP000051861">
    <property type="component" value="Unassembled WGS sequence"/>
</dbReference>
<dbReference type="Pfam" id="PF07715">
    <property type="entry name" value="Plug"/>
    <property type="match status" value="1"/>
</dbReference>
<feature type="chain" id="PRO_5006640399" description="TonB-dependent receptor" evidence="7">
    <location>
        <begin position="23"/>
        <end position="948"/>
    </location>
</feature>
<dbReference type="GO" id="GO:0015344">
    <property type="term" value="F:siderophore uptake transmembrane transporter activity"/>
    <property type="evidence" value="ECO:0007669"/>
    <property type="project" value="TreeGrafter"/>
</dbReference>
<evidence type="ECO:0000256" key="3">
    <source>
        <dbReference type="ARBA" id="ARBA00022452"/>
    </source>
</evidence>
<dbReference type="GO" id="GO:0009279">
    <property type="term" value="C:cell outer membrane"/>
    <property type="evidence" value="ECO:0007669"/>
    <property type="project" value="UniProtKB-SubCell"/>
</dbReference>
<dbReference type="Gene3D" id="2.60.40.1120">
    <property type="entry name" value="Carboxypeptidase-like, regulatory domain"/>
    <property type="match status" value="1"/>
</dbReference>
<feature type="domain" description="TonB-dependent transporter Oar-like beta-barrel" evidence="9">
    <location>
        <begin position="335"/>
        <end position="840"/>
    </location>
</feature>
<reference evidence="10 11" key="1">
    <citation type="journal article" date="2015" name="Microbiome">
        <title>Genomic resolution of linkages in carbon, nitrogen, and sulfur cycling among widespread estuary sediment bacteria.</title>
        <authorList>
            <person name="Baker B.J."/>
            <person name="Lazar C.S."/>
            <person name="Teske A.P."/>
            <person name="Dick G.J."/>
        </authorList>
    </citation>
    <scope>NUCLEOTIDE SEQUENCE [LARGE SCALE GENOMIC DNA]</scope>
    <source>
        <strain evidence="10">DG_54_3</strain>
    </source>
</reference>
<keyword evidence="3" id="KW-1134">Transmembrane beta strand</keyword>
<dbReference type="Pfam" id="PF25183">
    <property type="entry name" value="OMP_b-brl_4"/>
    <property type="match status" value="2"/>
</dbReference>
<evidence type="ECO:0000256" key="2">
    <source>
        <dbReference type="ARBA" id="ARBA00022448"/>
    </source>
</evidence>
<dbReference type="SUPFAM" id="SSF49464">
    <property type="entry name" value="Carboxypeptidase regulatory domain-like"/>
    <property type="match status" value="1"/>
</dbReference>
<dbReference type="InterPro" id="IPR057601">
    <property type="entry name" value="Oar-like_b-barrel"/>
</dbReference>
<feature type="domain" description="TonB-dependent receptor plug" evidence="8">
    <location>
        <begin position="136"/>
        <end position="237"/>
    </location>
</feature>
<sequence>MKEKRIQIFILCLALLPAFLGAQDTLQTGNISGKVVDTEGNPLPGVTVTIISTALIKGTQSAVTTAIGIYRFTFLPVGAYEVKFALQGFKTLVKTEVRVAVRRTTNVNATLEMTTIEETVTVTGEAPVVDTKSSTIATNFTLEMLEKIPSARDPWVLMEMTPGIVMNKQNIGGSQSGQQSRGYAHGTISNQTVYNLDGIQVTDAAAAGATAMYFDFDSFEEIEIETGAHSVDIQSGGVILNMITKSGGNKFRGGISLYGETEDLEANNIPEDDPEYEGVGFGNPTDYLYDYGGDFGGPILKDKLWFYTAFRRTEINRYIIGYEVDGEPGTEYSDLMHWTGKLTFQISDNNKLMGWVNYDAKAMPHRAAGPRRPPETTYFQDSPSWFYHLEDTWTVNPNLLLNFKFGFYNMYYQLAPQDSVDMNKPGVLIYYSEPYRRMYEDAYYQYTWYYSDRYAFTAYGDYFKDDLLGGDHELKVGFEYQKTPFHTTRKFPGNHTLYFDYPDRTGPWEVWTFREIKWSQTNDIFSVYLQDTFTLKKYLTINFGLRFDSTHMHTNETSVPGSQWTEYYTQRTGEPVALHAPAKKNVISWNTLSPRLGFTFDLFNDGKNIFKAYFARYSYQVNYDPAYRVIETGYWEVDYRWYDDNGDAQAQPNEFGSIRYTDIAEKYEIDPDLKSPYSDEFTVGFERRLTHNLGLSVNFMYRENKRFFWTDNLALDPSRDFTPVTVQDPGPDGEYGTSDDGGNITVYNQAEETVGVIDYYVTQQPGYKTSYSGIEFVLTKRHADKWQLMASVTYGKTNVKLPLEAVDDPNNREFDDGVPEWNDAPLIIKVVGSWELPWGFTFGGFFNFRSGLPTQRYFYHRGLNQGGIDVDAEKYGEERYPNLSILDLRLSKIFRLGKYGNVEIMADVFNTFNAVTTLDWDQESWSGFQDIWTVLAPRILRLGLRWNF</sequence>
<dbReference type="Gene3D" id="2.170.130.10">
    <property type="entry name" value="TonB-dependent receptor, plug domain"/>
    <property type="match status" value="1"/>
</dbReference>
<dbReference type="InterPro" id="IPR012910">
    <property type="entry name" value="Plug_dom"/>
</dbReference>
<evidence type="ECO:0000256" key="6">
    <source>
        <dbReference type="ARBA" id="ARBA00023237"/>
    </source>
</evidence>
<keyword evidence="5" id="KW-0472">Membrane</keyword>
<dbReference type="PANTHER" id="PTHR30069:SF46">
    <property type="entry name" value="OAR PROTEIN"/>
    <property type="match status" value="1"/>
</dbReference>
<proteinExistence type="predicted"/>
<evidence type="ECO:0000256" key="5">
    <source>
        <dbReference type="ARBA" id="ARBA00023136"/>
    </source>
</evidence>
<name>A0A0S7Y4F5_UNCSA</name>
<evidence type="ECO:0000256" key="1">
    <source>
        <dbReference type="ARBA" id="ARBA00004571"/>
    </source>
</evidence>
<evidence type="ECO:0000256" key="7">
    <source>
        <dbReference type="SAM" id="SignalP"/>
    </source>
</evidence>
<feature type="domain" description="TonB-dependent transporter Oar-like beta-barrel" evidence="9">
    <location>
        <begin position="243"/>
        <end position="316"/>
    </location>
</feature>
<comment type="subcellular location">
    <subcellularLocation>
        <location evidence="1">Cell outer membrane</location>
        <topology evidence="1">Multi-pass membrane protein</topology>
    </subcellularLocation>
</comment>
<accession>A0A0S7Y4F5</accession>
<dbReference type="EMBL" id="LIZX01000018">
    <property type="protein sequence ID" value="KPJ69645.1"/>
    <property type="molecule type" value="Genomic_DNA"/>
</dbReference>